<proteinExistence type="predicted"/>
<evidence type="ECO:0000313" key="1">
    <source>
        <dbReference type="EMBL" id="OGC55473.1"/>
    </source>
</evidence>
<protein>
    <submittedName>
        <fullName evidence="1">Uncharacterized protein</fullName>
    </submittedName>
</protein>
<gene>
    <name evidence="1" type="ORF">A3A78_00760</name>
</gene>
<sequence>MLSSKDLSDIKHIVQETFEEKIIEYHNKTLKDELRKQFKKELGPIKRDLKFIREALNAAVHHFDMEIIDIKKRLDLANI</sequence>
<accession>A0A1F4VFI8</accession>
<reference evidence="1 2" key="1">
    <citation type="journal article" date="2016" name="Nat. Commun.">
        <title>Thousands of microbial genomes shed light on interconnected biogeochemical processes in an aquifer system.</title>
        <authorList>
            <person name="Anantharaman K."/>
            <person name="Brown C.T."/>
            <person name="Hug L.A."/>
            <person name="Sharon I."/>
            <person name="Castelle C.J."/>
            <person name="Probst A.J."/>
            <person name="Thomas B.C."/>
            <person name="Singh A."/>
            <person name="Wilkins M.J."/>
            <person name="Karaoz U."/>
            <person name="Brodie E.L."/>
            <person name="Williams K.H."/>
            <person name="Hubbard S.S."/>
            <person name="Banfield J.F."/>
        </authorList>
    </citation>
    <scope>NUCLEOTIDE SEQUENCE [LARGE SCALE GENOMIC DNA]</scope>
</reference>
<dbReference type="EMBL" id="MEVI01000002">
    <property type="protein sequence ID" value="OGC55473.1"/>
    <property type="molecule type" value="Genomic_DNA"/>
</dbReference>
<dbReference type="Proteomes" id="UP000176504">
    <property type="component" value="Unassembled WGS sequence"/>
</dbReference>
<evidence type="ECO:0000313" key="2">
    <source>
        <dbReference type="Proteomes" id="UP000176504"/>
    </source>
</evidence>
<organism evidence="1 2">
    <name type="scientific">candidate division WWE3 bacterium RIFCSPLOWO2_01_FULL_41_18</name>
    <dbReference type="NCBI Taxonomy" id="1802625"/>
    <lineage>
        <taxon>Bacteria</taxon>
        <taxon>Katanobacteria</taxon>
    </lineage>
</organism>
<comment type="caution">
    <text evidence="1">The sequence shown here is derived from an EMBL/GenBank/DDBJ whole genome shotgun (WGS) entry which is preliminary data.</text>
</comment>
<name>A0A1F4VFI8_UNCKA</name>
<dbReference type="AlphaFoldDB" id="A0A1F4VFI8"/>